<dbReference type="AlphaFoldDB" id="A0A2A6E3M0"/>
<sequence>MSVRLDVYLDELYACYERRRQSRTLPPGELRQRLAEALGDFPEREEPLDPVVLERTACDGYIRERVEFGTGDGLRLPAYVLVPAERPGPFPAVLALHGHGFGSREALGLNVDGSERTGNFGIHRRFAVELVRRGLLVVAPEMAGFGDRRLEADVQEGPDRSSCATLAVHLLMYGKTLAGLRVFEARRSIDYMLERPDVDGNRIGCIGFSGGGLVAAYASALDSRIRATALCGFVNTFKGSILARNHCLDNYVPGLLRYAELPEWIGLIAPRPLFVETGLYDRVFPAEHAREALAVLEAVYTSFGAADLLAYDFFPGGHEVGGQRVFDWMAAVLLKV</sequence>
<dbReference type="Gene3D" id="3.40.50.1820">
    <property type="entry name" value="alpha/beta hydrolase"/>
    <property type="match status" value="1"/>
</dbReference>
<gene>
    <name evidence="1" type="ORF">BLM47_00440</name>
</gene>
<name>A0A2A6E3M0_9BACL</name>
<dbReference type="PANTHER" id="PTHR22946">
    <property type="entry name" value="DIENELACTONE HYDROLASE DOMAIN-CONTAINING PROTEIN-RELATED"/>
    <property type="match status" value="1"/>
</dbReference>
<dbReference type="SUPFAM" id="SSF53474">
    <property type="entry name" value="alpha/beta-Hydrolases"/>
    <property type="match status" value="1"/>
</dbReference>
<keyword evidence="1" id="KW-0378">Hydrolase</keyword>
<dbReference type="InterPro" id="IPR050261">
    <property type="entry name" value="FrsA_esterase"/>
</dbReference>
<dbReference type="Pfam" id="PF12715">
    <property type="entry name" value="Abhydrolase_7"/>
    <property type="match status" value="1"/>
</dbReference>
<dbReference type="PANTHER" id="PTHR22946:SF8">
    <property type="entry name" value="ACETYL XYLAN ESTERASE DOMAIN-CONTAINING PROTEIN"/>
    <property type="match status" value="1"/>
</dbReference>
<comment type="caution">
    <text evidence="1">The sequence shown here is derived from an EMBL/GenBank/DDBJ whole genome shotgun (WGS) entry which is preliminary data.</text>
</comment>
<protein>
    <submittedName>
        <fullName evidence="1">Dienelactone hydrolase</fullName>
    </submittedName>
</protein>
<dbReference type="EMBL" id="MOXJ01000001">
    <property type="protein sequence ID" value="PDO11631.1"/>
    <property type="molecule type" value="Genomic_DNA"/>
</dbReference>
<proteinExistence type="predicted"/>
<accession>A0A2A6E3M0</accession>
<evidence type="ECO:0000313" key="1">
    <source>
        <dbReference type="EMBL" id="PDO11631.1"/>
    </source>
</evidence>
<dbReference type="InterPro" id="IPR025890">
    <property type="entry name" value="Abhydrolase_bac"/>
</dbReference>
<organism evidence="1 2">
    <name type="scientific">Candidatus Reconcilbacillus cellulovorans</name>
    <dbReference type="NCBI Taxonomy" id="1906605"/>
    <lineage>
        <taxon>Bacteria</taxon>
        <taxon>Bacillati</taxon>
        <taxon>Bacillota</taxon>
        <taxon>Bacilli</taxon>
        <taxon>Bacillales</taxon>
        <taxon>Paenibacillaceae</taxon>
        <taxon>Candidatus Reconcilbacillus</taxon>
    </lineage>
</organism>
<dbReference type="Proteomes" id="UP000243688">
    <property type="component" value="Unassembled WGS sequence"/>
</dbReference>
<dbReference type="GO" id="GO:0016787">
    <property type="term" value="F:hydrolase activity"/>
    <property type="evidence" value="ECO:0007669"/>
    <property type="project" value="UniProtKB-KW"/>
</dbReference>
<dbReference type="InterPro" id="IPR029058">
    <property type="entry name" value="AB_hydrolase_fold"/>
</dbReference>
<evidence type="ECO:0000313" key="2">
    <source>
        <dbReference type="Proteomes" id="UP000243688"/>
    </source>
</evidence>
<reference evidence="1 2" key="1">
    <citation type="submission" date="2016-12" db="EMBL/GenBank/DDBJ databases">
        <title>Candidatus Reconcilibacillus cellulovorans genome.</title>
        <authorList>
            <person name="Kolinko S."/>
            <person name="Wu Y.-W."/>
            <person name="Tachea F."/>
            <person name="Denzel E."/>
            <person name="Hiras J."/>
            <person name="Baecker N."/>
            <person name="Chan L.J."/>
            <person name="Eichorst S.A."/>
            <person name="Frey D."/>
            <person name="Adams P.D."/>
            <person name="Pray T."/>
            <person name="Tanjore D."/>
            <person name="Petzold C.J."/>
            <person name="Gladden J.M."/>
            <person name="Simmons B.A."/>
            <person name="Singer S.W."/>
        </authorList>
    </citation>
    <scope>NUCLEOTIDE SEQUENCE [LARGE SCALE GENOMIC DNA]</scope>
    <source>
        <strain evidence="1">JTherm</strain>
    </source>
</reference>